<protein>
    <submittedName>
        <fullName evidence="1">TldD protein</fullName>
    </submittedName>
</protein>
<evidence type="ECO:0000313" key="2">
    <source>
        <dbReference type="Proteomes" id="UP000016762"/>
    </source>
</evidence>
<organism evidence="1 2">
    <name type="scientific">Candidatus Micropelagius thuwalensis</name>
    <dbReference type="NCBI Taxonomy" id="1397666"/>
    <lineage>
        <taxon>Bacteria</taxon>
        <taxon>Pseudomonadati</taxon>
        <taxon>Pseudomonadota</taxon>
        <taxon>Alphaproteobacteria</taxon>
        <taxon>PS1 clade</taxon>
        <taxon>Candidatus Micropelagius</taxon>
    </lineage>
</organism>
<dbReference type="STRING" id="1397666.RS24_01243"/>
<dbReference type="EMBL" id="AWXE01000004">
    <property type="protein sequence ID" value="ERL46245.1"/>
    <property type="molecule type" value="Genomic_DNA"/>
</dbReference>
<dbReference type="RefSeq" id="WP_021777224.1">
    <property type="nucleotide sequence ID" value="NZ_AWXE01000004.1"/>
</dbReference>
<keyword evidence="2" id="KW-1185">Reference proteome</keyword>
<name>U2WRR4_9PROT</name>
<sequence length="135" mass="15283">MSADLQQIRTIHMTVQTAEKRLLGYKAEAELNLSCTLVNIARGNCSVSIYPIADFATPSGKLEIEIRRPVMNLAFNLQQTSFDRLCEALSYHQPRPVDLMILLDNALTVTIDGDLSIQEKEIHQIRDLSWRIPLC</sequence>
<reference evidence="1 2" key="1">
    <citation type="journal article" date="2014" name="FEMS Microbiol. Ecol.">
        <title>Genomic differentiation among two strains of the PS1 clade isolated from geographically separated marine habitats.</title>
        <authorList>
            <person name="Jimenez-Infante F."/>
            <person name="Ngugi D.K."/>
            <person name="Alam I."/>
            <person name="Rashid M."/>
            <person name="Baalawi W."/>
            <person name="Kamau A.A."/>
            <person name="Bajic V.B."/>
            <person name="Stingl U."/>
        </authorList>
    </citation>
    <scope>NUCLEOTIDE SEQUENCE [LARGE SCALE GENOMIC DNA]</scope>
    <source>
        <strain evidence="1 2">RS24</strain>
    </source>
</reference>
<accession>U2WRR4</accession>
<comment type="caution">
    <text evidence="1">The sequence shown here is derived from an EMBL/GenBank/DDBJ whole genome shotgun (WGS) entry which is preliminary data.</text>
</comment>
<dbReference type="Proteomes" id="UP000016762">
    <property type="component" value="Unassembled WGS sequence"/>
</dbReference>
<gene>
    <name evidence="1" type="primary">tldD</name>
    <name evidence="1" type="ORF">RS24_01243</name>
</gene>
<proteinExistence type="predicted"/>
<evidence type="ECO:0000313" key="1">
    <source>
        <dbReference type="EMBL" id="ERL46245.1"/>
    </source>
</evidence>
<dbReference type="AlphaFoldDB" id="U2WRR4"/>
<dbReference type="eggNOG" id="ENOG5033BNX">
    <property type="taxonomic scope" value="Bacteria"/>
</dbReference>